<feature type="compositionally biased region" description="Basic and acidic residues" evidence="1">
    <location>
        <begin position="252"/>
        <end position="271"/>
    </location>
</feature>
<feature type="compositionally biased region" description="Polar residues" evidence="1">
    <location>
        <begin position="33"/>
        <end position="56"/>
    </location>
</feature>
<dbReference type="Proteomes" id="UP000717696">
    <property type="component" value="Unassembled WGS sequence"/>
</dbReference>
<keyword evidence="3" id="KW-1185">Reference proteome</keyword>
<feature type="region of interest" description="Disordered" evidence="1">
    <location>
        <begin position="242"/>
        <end position="271"/>
    </location>
</feature>
<organism evidence="2 3">
    <name type="scientific">Dactylonectria estremocensis</name>
    <dbReference type="NCBI Taxonomy" id="1079267"/>
    <lineage>
        <taxon>Eukaryota</taxon>
        <taxon>Fungi</taxon>
        <taxon>Dikarya</taxon>
        <taxon>Ascomycota</taxon>
        <taxon>Pezizomycotina</taxon>
        <taxon>Sordariomycetes</taxon>
        <taxon>Hypocreomycetidae</taxon>
        <taxon>Hypocreales</taxon>
        <taxon>Nectriaceae</taxon>
        <taxon>Dactylonectria</taxon>
    </lineage>
</organism>
<accession>A0A9P9EQF0</accession>
<feature type="region of interest" description="Disordered" evidence="1">
    <location>
        <begin position="33"/>
        <end position="58"/>
    </location>
</feature>
<name>A0A9P9EQF0_9HYPO</name>
<reference evidence="2" key="1">
    <citation type="journal article" date="2021" name="Nat. Commun.">
        <title>Genetic determinants of endophytism in the Arabidopsis root mycobiome.</title>
        <authorList>
            <person name="Mesny F."/>
            <person name="Miyauchi S."/>
            <person name="Thiergart T."/>
            <person name="Pickel B."/>
            <person name="Atanasova L."/>
            <person name="Karlsson M."/>
            <person name="Huettel B."/>
            <person name="Barry K.W."/>
            <person name="Haridas S."/>
            <person name="Chen C."/>
            <person name="Bauer D."/>
            <person name="Andreopoulos W."/>
            <person name="Pangilinan J."/>
            <person name="LaButti K."/>
            <person name="Riley R."/>
            <person name="Lipzen A."/>
            <person name="Clum A."/>
            <person name="Drula E."/>
            <person name="Henrissat B."/>
            <person name="Kohler A."/>
            <person name="Grigoriev I.V."/>
            <person name="Martin F.M."/>
            <person name="Hacquard S."/>
        </authorList>
    </citation>
    <scope>NUCLEOTIDE SEQUENCE</scope>
    <source>
        <strain evidence="2">MPI-CAGE-AT-0021</strain>
    </source>
</reference>
<protein>
    <submittedName>
        <fullName evidence="2">Uncharacterized protein</fullName>
    </submittedName>
</protein>
<dbReference type="EMBL" id="JAGMUU010000010">
    <property type="protein sequence ID" value="KAH7144427.1"/>
    <property type="molecule type" value="Genomic_DNA"/>
</dbReference>
<feature type="compositionally biased region" description="Pro residues" evidence="1">
    <location>
        <begin position="135"/>
        <end position="149"/>
    </location>
</feature>
<proteinExistence type="predicted"/>
<sequence>MERGSPKGHTTVHTYLRRPGHVILSLVSSLGQQQHPPTVATHQPPTLTAKQPTHDQGTFGVSPGWLRICHRRANHGKRFQLRPPLPWRRLNLISHPADQPAAFLRGKTPLSQQDALPAPPTPPSSGNRGPSSTPQAPPVGKPPPKPQPTGPTNRPILTWPAGNNGRREALQNPRCRDDERNRGGRESVFVALPAEDQLAGFGWLVSDSSGIKMVRWWRGPPRPWHRIRMAWQAASWVGRWRGWPGTANSEQTAKKEREREREGESQEPRETKRACKAVRACANKTGREEAESGVLTLSAHADRLARWRKGRMWVCCSFGTVSCHGFPFLLLSAFGSLPQSYTLSPSCLLPRTPVDQFFAFSFSLHCYTLLVTHLHTSQNPTSLSAHGPLP</sequence>
<comment type="caution">
    <text evidence="2">The sequence shown here is derived from an EMBL/GenBank/DDBJ whole genome shotgun (WGS) entry which is preliminary data.</text>
</comment>
<evidence type="ECO:0000313" key="2">
    <source>
        <dbReference type="EMBL" id="KAH7144427.1"/>
    </source>
</evidence>
<evidence type="ECO:0000313" key="3">
    <source>
        <dbReference type="Proteomes" id="UP000717696"/>
    </source>
</evidence>
<feature type="compositionally biased region" description="Basic and acidic residues" evidence="1">
    <location>
        <begin position="165"/>
        <end position="181"/>
    </location>
</feature>
<dbReference type="AlphaFoldDB" id="A0A9P9EQF0"/>
<gene>
    <name evidence="2" type="ORF">B0J13DRAFT_44436</name>
</gene>
<feature type="region of interest" description="Disordered" evidence="1">
    <location>
        <begin position="111"/>
        <end position="181"/>
    </location>
</feature>
<evidence type="ECO:0000256" key="1">
    <source>
        <dbReference type="SAM" id="MobiDB-lite"/>
    </source>
</evidence>